<evidence type="ECO:0008006" key="4">
    <source>
        <dbReference type="Google" id="ProtNLM"/>
    </source>
</evidence>
<keyword evidence="3" id="KW-1185">Reference proteome</keyword>
<dbReference type="RefSeq" id="WP_185006997.1">
    <property type="nucleotide sequence ID" value="NZ_BAAAUI010000030.1"/>
</dbReference>
<evidence type="ECO:0000313" key="2">
    <source>
        <dbReference type="EMBL" id="MBB4680879.1"/>
    </source>
</evidence>
<dbReference type="EMBL" id="JACHMH010000001">
    <property type="protein sequence ID" value="MBB4680879.1"/>
    <property type="molecule type" value="Genomic_DNA"/>
</dbReference>
<feature type="signal peptide" evidence="1">
    <location>
        <begin position="1"/>
        <end position="26"/>
    </location>
</feature>
<comment type="caution">
    <text evidence="2">The sequence shown here is derived from an EMBL/GenBank/DDBJ whole genome shotgun (WGS) entry which is preliminary data.</text>
</comment>
<evidence type="ECO:0000313" key="3">
    <source>
        <dbReference type="Proteomes" id="UP000533598"/>
    </source>
</evidence>
<keyword evidence="1" id="KW-0732">Signal</keyword>
<dbReference type="InterPro" id="IPR002591">
    <property type="entry name" value="Phosphodiest/P_Trfase"/>
</dbReference>
<dbReference type="SUPFAM" id="SSF53649">
    <property type="entry name" value="Alkaline phosphatase-like"/>
    <property type="match status" value="1"/>
</dbReference>
<name>A0A7W7CGR3_9PSEU</name>
<evidence type="ECO:0000256" key="1">
    <source>
        <dbReference type="SAM" id="SignalP"/>
    </source>
</evidence>
<dbReference type="GO" id="GO:0016787">
    <property type="term" value="F:hydrolase activity"/>
    <property type="evidence" value="ECO:0007669"/>
    <property type="project" value="UniProtKB-ARBA"/>
</dbReference>
<feature type="chain" id="PRO_5039357956" description="Nucleotide pyrophosphatase" evidence="1">
    <location>
        <begin position="27"/>
        <end position="496"/>
    </location>
</feature>
<sequence>MRLPLRRSAGAIAAAIGLLLTSISPAAAVAPAPKVLVIGIDGLLVSRIADANAPTLQGLQRTGTEARSLLYANPMAATSSGPGWSTILTGTWPDQHGVKENSFAGNRLAEYPDWLSRVEAADPGKDTWAAMDWKPIGDRIIGDKIDTKIVLDGDRDGYVAHDATIVQRAEAHLKNDKADASYVYLGQQDIVGHNKGAASPEYLTELARMDGYVRRLLDAVAARAGRADEKWLVMITTDHGHTPGGGHGGPSLDERSTFILATGDGVPAAKPRTTRLVDLAHTALTHLGVTPDAKLAGRSLFAPVADPFETAQLKPAQTENIPASVLGWTQQFPSGWSVDNAAQPGGGVPEWRGWTLTTDAFWSAAQTGQNRETFVRGRGVIAVADSDEWADTADATGKKFDSTLWTPATTGTGGSLRVELTHYYRQEGGQLAQLLLQVDGGTPVEVRKWTADTPGGRESVTVPLPSGAKNARIGLRLAGVNNWYWAVDEVSVTRGA</sequence>
<accession>A0A7W7CGR3</accession>
<gene>
    <name evidence="2" type="ORF">HNR67_006997</name>
</gene>
<protein>
    <recommendedName>
        <fullName evidence="4">Nucleotide pyrophosphatase</fullName>
    </recommendedName>
</protein>
<dbReference type="InterPro" id="IPR017850">
    <property type="entry name" value="Alkaline_phosphatase_core_sf"/>
</dbReference>
<organism evidence="2 3">
    <name type="scientific">Crossiella cryophila</name>
    <dbReference type="NCBI Taxonomy" id="43355"/>
    <lineage>
        <taxon>Bacteria</taxon>
        <taxon>Bacillati</taxon>
        <taxon>Actinomycetota</taxon>
        <taxon>Actinomycetes</taxon>
        <taxon>Pseudonocardiales</taxon>
        <taxon>Pseudonocardiaceae</taxon>
        <taxon>Crossiella</taxon>
    </lineage>
</organism>
<reference evidence="2 3" key="1">
    <citation type="submission" date="2020-08" db="EMBL/GenBank/DDBJ databases">
        <title>Sequencing the genomes of 1000 actinobacteria strains.</title>
        <authorList>
            <person name="Klenk H.-P."/>
        </authorList>
    </citation>
    <scope>NUCLEOTIDE SEQUENCE [LARGE SCALE GENOMIC DNA]</scope>
    <source>
        <strain evidence="2 3">DSM 44230</strain>
    </source>
</reference>
<proteinExistence type="predicted"/>
<dbReference type="Pfam" id="PF01663">
    <property type="entry name" value="Phosphodiest"/>
    <property type="match status" value="1"/>
</dbReference>
<dbReference type="PANTHER" id="PTHR10151">
    <property type="entry name" value="ECTONUCLEOTIDE PYROPHOSPHATASE/PHOSPHODIESTERASE"/>
    <property type="match status" value="1"/>
</dbReference>
<dbReference type="AlphaFoldDB" id="A0A7W7CGR3"/>
<dbReference type="PANTHER" id="PTHR10151:SF120">
    <property type="entry name" value="BIS(5'-ADENOSYL)-TRIPHOSPHATASE"/>
    <property type="match status" value="1"/>
</dbReference>
<dbReference type="Proteomes" id="UP000533598">
    <property type="component" value="Unassembled WGS sequence"/>
</dbReference>
<dbReference type="Gene3D" id="3.40.720.10">
    <property type="entry name" value="Alkaline Phosphatase, subunit A"/>
    <property type="match status" value="2"/>
</dbReference>